<dbReference type="PANTHER" id="PTHR33116">
    <property type="entry name" value="REVERSE TRANSCRIPTASE ZINC-BINDING DOMAIN-CONTAINING PROTEIN-RELATED-RELATED"/>
    <property type="match status" value="1"/>
</dbReference>
<dbReference type="GO" id="GO:0003676">
    <property type="term" value="F:nucleic acid binding"/>
    <property type="evidence" value="ECO:0007669"/>
    <property type="project" value="InterPro"/>
</dbReference>
<dbReference type="Pfam" id="PF00078">
    <property type="entry name" value="RVT_1"/>
    <property type="match status" value="1"/>
</dbReference>
<evidence type="ECO:0000259" key="2">
    <source>
        <dbReference type="PROSITE" id="PS50878"/>
    </source>
</evidence>
<dbReference type="InterPro" id="IPR044730">
    <property type="entry name" value="RNase_H-like_dom_plant"/>
</dbReference>
<dbReference type="Pfam" id="PF13456">
    <property type="entry name" value="RVT_3"/>
    <property type="match status" value="1"/>
</dbReference>
<dbReference type="InterPro" id="IPR036397">
    <property type="entry name" value="RNaseH_sf"/>
</dbReference>
<proteinExistence type="predicted"/>
<dbReference type="InterPro" id="IPR012337">
    <property type="entry name" value="RNaseH-like_sf"/>
</dbReference>
<evidence type="ECO:0000256" key="1">
    <source>
        <dbReference type="SAM" id="SignalP"/>
    </source>
</evidence>
<dbReference type="PANTHER" id="PTHR33116:SF70">
    <property type="entry name" value="NON-LTR RETROELEMENT REVERSE TRANSCRIPTASE-LIKE PROTEIN"/>
    <property type="match status" value="1"/>
</dbReference>
<dbReference type="Gene3D" id="3.30.420.10">
    <property type="entry name" value="Ribonuclease H-like superfamily/Ribonuclease H"/>
    <property type="match status" value="1"/>
</dbReference>
<dbReference type="InterPro" id="IPR043502">
    <property type="entry name" value="DNA/RNA_pol_sf"/>
</dbReference>
<gene>
    <name evidence="3" type="ORF">FSB_LOCUS27372</name>
</gene>
<dbReference type="GO" id="GO:0004523">
    <property type="term" value="F:RNA-DNA hybrid ribonuclease activity"/>
    <property type="evidence" value="ECO:0007669"/>
    <property type="project" value="InterPro"/>
</dbReference>
<name>A0A2N9GJ90_FAGSY</name>
<feature type="domain" description="Reverse transcriptase" evidence="2">
    <location>
        <begin position="67"/>
        <end position="345"/>
    </location>
</feature>
<keyword evidence="1" id="KW-0732">Signal</keyword>
<dbReference type="CDD" id="cd06222">
    <property type="entry name" value="RNase_H_like"/>
    <property type="match status" value="1"/>
</dbReference>
<dbReference type="EMBL" id="OIVN01001979">
    <property type="protein sequence ID" value="SPC99490.1"/>
    <property type="molecule type" value="Genomic_DNA"/>
</dbReference>
<dbReference type="SUPFAM" id="SSF53098">
    <property type="entry name" value="Ribonuclease H-like"/>
    <property type="match status" value="1"/>
</dbReference>
<dbReference type="InterPro" id="IPR000477">
    <property type="entry name" value="RT_dom"/>
</dbReference>
<accession>A0A2N9GJ90</accession>
<dbReference type="InterPro" id="IPR026960">
    <property type="entry name" value="RVT-Znf"/>
</dbReference>
<dbReference type="InterPro" id="IPR002156">
    <property type="entry name" value="RNaseH_domain"/>
</dbReference>
<dbReference type="PROSITE" id="PS50878">
    <property type="entry name" value="RT_POL"/>
    <property type="match status" value="1"/>
</dbReference>
<feature type="chain" id="PRO_5014763867" description="Reverse transcriptase domain-containing protein" evidence="1">
    <location>
        <begin position="20"/>
        <end position="858"/>
    </location>
</feature>
<feature type="signal peptide" evidence="1">
    <location>
        <begin position="1"/>
        <end position="19"/>
    </location>
</feature>
<dbReference type="Pfam" id="PF13966">
    <property type="entry name" value="zf-RVT"/>
    <property type="match status" value="1"/>
</dbReference>
<evidence type="ECO:0000313" key="3">
    <source>
        <dbReference type="EMBL" id="SPC99490.1"/>
    </source>
</evidence>
<reference evidence="3" key="1">
    <citation type="submission" date="2018-02" db="EMBL/GenBank/DDBJ databases">
        <authorList>
            <person name="Cohen D.B."/>
            <person name="Kent A.D."/>
        </authorList>
    </citation>
    <scope>NUCLEOTIDE SEQUENCE</scope>
</reference>
<dbReference type="AlphaFoldDB" id="A0A2N9GJ90"/>
<organism evidence="3">
    <name type="scientific">Fagus sylvatica</name>
    <name type="common">Beechnut</name>
    <dbReference type="NCBI Taxonomy" id="28930"/>
    <lineage>
        <taxon>Eukaryota</taxon>
        <taxon>Viridiplantae</taxon>
        <taxon>Streptophyta</taxon>
        <taxon>Embryophyta</taxon>
        <taxon>Tracheophyta</taxon>
        <taxon>Spermatophyta</taxon>
        <taxon>Magnoliopsida</taxon>
        <taxon>eudicotyledons</taxon>
        <taxon>Gunneridae</taxon>
        <taxon>Pentapetalae</taxon>
        <taxon>rosids</taxon>
        <taxon>fabids</taxon>
        <taxon>Fagales</taxon>
        <taxon>Fagaceae</taxon>
        <taxon>Fagus</taxon>
    </lineage>
</organism>
<dbReference type="SUPFAM" id="SSF56672">
    <property type="entry name" value="DNA/RNA polymerases"/>
    <property type="match status" value="1"/>
</dbReference>
<sequence length="858" mass="95636">MILLLGTMIPLCCEHVTVAFDKIAAYNRFRCLWLQSFMVPVLATSSSISVPSFEATCLVTPPSPDEIKASLWSLKPFKAPGLDGLHPGPETLGQFRPISLCNTVYKIVTKTLVARIRPLLSHLISPYQAAFVPGRHGIDNVIIAQELVHSMHKKKGKVGQIALKIDLEKAYDRLEWSFIREVLIFFNFPLSLVNLILECISSSSISILFNGGQLDYFRPYRGIRQGYPLSPYIFILCMEFLSLNFFEASSNGNWKPIKASRNGPTFSHLFFADDLLLFAEASERCCLSIMDVLTNFCDVSGQKINSAKSKVAFSPNVSPEMCDSLCEILGVAGTNDLGKYPGFPLKSNARNSGDFNFVVEKVQVKLSSWKSKLLSPAGKVVLIQSVTSSIPAYYMQNTPLPSRICTELDRLNINFLWGSTVDRKKMHMVGWDKVCRPKRDGGLGIYATKPRNKALLAKLNWRLHVEREALWAKTFRAKYWPDGPNSTIVPNHRCGSNNWRGIKLGHEVFEKGIRWVVNNGLSVSFWKDKWVGEKPIREIIQGPLTLEEENFMVGHVIEGATHWDLTKLSLVLPSSIVECIRATHLCTLNSMGDQLAWDSSDGEFNLRKAYQLACKPDLLPTQDAQVKRLWQPFSSPRVLFFLWQCYHDSVPVKCTLAHRGINISTQCPRSSCPTEILDPCSSNQFIFNPNVPFPNAVSNTIYFASEFFFLWGGGGKSKVSTPFQVKWLLPPSSWTKLNTDGSSFGNPGPAGGGGVIRDSLGTWIRGFSRSIGFATSVQAELRALLDGLSLMDKFVRFSLRHVYREANGCADLLAKSGCDQIADFLSFSTPPAGMLQVPDAEDVFSHFGGLLFDVDIDC</sequence>
<protein>
    <recommendedName>
        <fullName evidence="2">Reverse transcriptase domain-containing protein</fullName>
    </recommendedName>
</protein>
<dbReference type="CDD" id="cd01650">
    <property type="entry name" value="RT_nLTR_like"/>
    <property type="match status" value="1"/>
</dbReference>